<dbReference type="GO" id="GO:0046872">
    <property type="term" value="F:metal ion binding"/>
    <property type="evidence" value="ECO:0007669"/>
    <property type="project" value="UniProtKB-KW"/>
</dbReference>
<name>A0A1X7J9H1_9BACT</name>
<dbReference type="RefSeq" id="WP_085516383.1">
    <property type="nucleotide sequence ID" value="NZ_FXAW01000002.1"/>
</dbReference>
<keyword evidence="8" id="KW-1185">Reference proteome</keyword>
<gene>
    <name evidence="7" type="ORF">SAMN05661096_01451</name>
</gene>
<keyword evidence="1" id="KW-0001">2Fe-2S</keyword>
<dbReference type="SMART" id="SM00704">
    <property type="entry name" value="ZnF_CDGSH"/>
    <property type="match status" value="1"/>
</dbReference>
<evidence type="ECO:0000259" key="6">
    <source>
        <dbReference type="SMART" id="SM00704"/>
    </source>
</evidence>
<evidence type="ECO:0000313" key="7">
    <source>
        <dbReference type="EMBL" id="SMG24185.1"/>
    </source>
</evidence>
<evidence type="ECO:0000256" key="2">
    <source>
        <dbReference type="ARBA" id="ARBA00022723"/>
    </source>
</evidence>
<dbReference type="Pfam" id="PF06902">
    <property type="entry name" value="Fer4_19"/>
    <property type="match status" value="1"/>
</dbReference>
<dbReference type="OrthoDB" id="9795032at2"/>
<dbReference type="InterPro" id="IPR042216">
    <property type="entry name" value="MitoNEET_CISD"/>
</dbReference>
<keyword evidence="3" id="KW-0408">Iron</keyword>
<proteinExistence type="predicted"/>
<sequence>MKVKPTKKSYESDELVVDWQPSLCIHSEKCWRGLPEVFRKDEKPWVKTDGADDQRIMEQLKSCPSGALSGYWKNQKQESETKTASTKVEVSKNGPLMVKGTIEIKHSDGNSEIKEKVTAFCRCGASSNKPFCDGSHQKVGFEG</sequence>
<evidence type="ECO:0000256" key="4">
    <source>
        <dbReference type="ARBA" id="ARBA00023014"/>
    </source>
</evidence>
<dbReference type="Gene3D" id="3.40.5.90">
    <property type="entry name" value="CDGSH iron-sulfur domain, mitoNEET-type"/>
    <property type="match status" value="1"/>
</dbReference>
<dbReference type="Gene3D" id="3.30.70.20">
    <property type="match status" value="1"/>
</dbReference>
<evidence type="ECO:0000256" key="1">
    <source>
        <dbReference type="ARBA" id="ARBA00022714"/>
    </source>
</evidence>
<reference evidence="8" key="1">
    <citation type="submission" date="2017-04" db="EMBL/GenBank/DDBJ databases">
        <authorList>
            <person name="Varghese N."/>
            <person name="Submissions S."/>
        </authorList>
    </citation>
    <scope>NUCLEOTIDE SEQUENCE [LARGE SCALE GENOMIC DNA]</scope>
    <source>
        <strain evidence="8">DSM 4125</strain>
    </source>
</reference>
<feature type="domain" description="Iron-binding zinc finger CDGSH type" evidence="6">
    <location>
        <begin position="99"/>
        <end position="142"/>
    </location>
</feature>
<evidence type="ECO:0000313" key="8">
    <source>
        <dbReference type="Proteomes" id="UP000193804"/>
    </source>
</evidence>
<dbReference type="InterPro" id="IPR010693">
    <property type="entry name" value="Divergent_4Fe-4S_mono-cluster"/>
</dbReference>
<feature type="region of interest" description="Disordered" evidence="5">
    <location>
        <begin position="66"/>
        <end position="88"/>
    </location>
</feature>
<dbReference type="AlphaFoldDB" id="A0A1X7J9H1"/>
<dbReference type="STRING" id="1028.SAMN05661096_01451"/>
<dbReference type="GO" id="GO:0051537">
    <property type="term" value="F:2 iron, 2 sulfur cluster binding"/>
    <property type="evidence" value="ECO:0007669"/>
    <property type="project" value="UniProtKB-KW"/>
</dbReference>
<dbReference type="InterPro" id="IPR018967">
    <property type="entry name" value="FeS-contain_CDGSH-typ"/>
</dbReference>
<accession>A0A1X7J9H1</accession>
<dbReference type="Pfam" id="PF09360">
    <property type="entry name" value="zf-CDGSH"/>
    <property type="match status" value="1"/>
</dbReference>
<evidence type="ECO:0000256" key="3">
    <source>
        <dbReference type="ARBA" id="ARBA00023004"/>
    </source>
</evidence>
<dbReference type="Proteomes" id="UP000193804">
    <property type="component" value="Unassembled WGS sequence"/>
</dbReference>
<dbReference type="EMBL" id="FXAW01000002">
    <property type="protein sequence ID" value="SMG24185.1"/>
    <property type="molecule type" value="Genomic_DNA"/>
</dbReference>
<protein>
    <submittedName>
        <fullName evidence="7">Uncharacterized Fe-S cluster protein YjdI</fullName>
    </submittedName>
</protein>
<keyword evidence="4" id="KW-0411">Iron-sulfur</keyword>
<evidence type="ECO:0000256" key="5">
    <source>
        <dbReference type="SAM" id="MobiDB-lite"/>
    </source>
</evidence>
<organism evidence="7 8">
    <name type="scientific">Marivirga sericea</name>
    <dbReference type="NCBI Taxonomy" id="1028"/>
    <lineage>
        <taxon>Bacteria</taxon>
        <taxon>Pseudomonadati</taxon>
        <taxon>Bacteroidota</taxon>
        <taxon>Cytophagia</taxon>
        <taxon>Cytophagales</taxon>
        <taxon>Marivirgaceae</taxon>
        <taxon>Marivirga</taxon>
    </lineage>
</organism>
<dbReference type="GO" id="GO:0005737">
    <property type="term" value="C:cytoplasm"/>
    <property type="evidence" value="ECO:0007669"/>
    <property type="project" value="UniProtKB-ARBA"/>
</dbReference>
<keyword evidence="2" id="KW-0479">Metal-binding</keyword>